<dbReference type="Proteomes" id="UP000791080">
    <property type="component" value="Unassembled WGS sequence"/>
</dbReference>
<dbReference type="InterPro" id="IPR014284">
    <property type="entry name" value="RNA_pol_sigma-70_dom"/>
</dbReference>
<dbReference type="Gene3D" id="3.10.450.50">
    <property type="match status" value="1"/>
</dbReference>
<dbReference type="NCBIfam" id="TIGR02937">
    <property type="entry name" value="sigma70-ECF"/>
    <property type="match status" value="1"/>
</dbReference>
<reference evidence="8 9" key="1">
    <citation type="submission" date="2022-06" db="EMBL/GenBank/DDBJ databases">
        <title>Genomic Encyclopedia of Type Strains, Phase I: the one thousand microbial genomes (KMG-I) project.</title>
        <authorList>
            <person name="Kyrpides N."/>
        </authorList>
    </citation>
    <scope>NUCLEOTIDE SEQUENCE [LARGE SCALE GENOMIC DNA]</scope>
    <source>
        <strain evidence="8 9">DSM 43889</strain>
    </source>
</reference>
<evidence type="ECO:0000256" key="2">
    <source>
        <dbReference type="ARBA" id="ARBA00011344"/>
    </source>
</evidence>
<keyword evidence="3" id="KW-0805">Transcription regulation</keyword>
<gene>
    <name evidence="8" type="ORF">G443_004375</name>
</gene>
<name>A0ABT1JNJ5_ACTCY</name>
<evidence type="ECO:0000256" key="3">
    <source>
        <dbReference type="ARBA" id="ARBA00023015"/>
    </source>
</evidence>
<evidence type="ECO:0000256" key="4">
    <source>
        <dbReference type="ARBA" id="ARBA00023082"/>
    </source>
</evidence>
<feature type="domain" description="RNA polymerase sigma-70 region 2" evidence="6">
    <location>
        <begin position="16"/>
        <end position="83"/>
    </location>
</feature>
<dbReference type="InterPro" id="IPR052704">
    <property type="entry name" value="ECF_Sigma-70_Domain"/>
</dbReference>
<dbReference type="EMBL" id="AUBJ02000001">
    <property type="protein sequence ID" value="MCP2334105.1"/>
    <property type="molecule type" value="Genomic_DNA"/>
</dbReference>
<dbReference type="InterPro" id="IPR013325">
    <property type="entry name" value="RNA_pol_sigma_r2"/>
</dbReference>
<evidence type="ECO:0000313" key="9">
    <source>
        <dbReference type="Proteomes" id="UP000791080"/>
    </source>
</evidence>
<comment type="similarity">
    <text evidence="1">Belongs to the sigma-70 factor family. ECF subfamily.</text>
</comment>
<keyword evidence="5" id="KW-0804">Transcription</keyword>
<organism evidence="8 9">
    <name type="scientific">Actinoalloteichus caeruleus DSM 43889</name>
    <dbReference type="NCBI Taxonomy" id="1120930"/>
    <lineage>
        <taxon>Bacteria</taxon>
        <taxon>Bacillati</taxon>
        <taxon>Actinomycetota</taxon>
        <taxon>Actinomycetes</taxon>
        <taxon>Pseudonocardiales</taxon>
        <taxon>Pseudonocardiaceae</taxon>
        <taxon>Actinoalloteichus</taxon>
        <taxon>Actinoalloteichus cyanogriseus</taxon>
    </lineage>
</organism>
<accession>A0ABT1JNJ5</accession>
<sequence length="310" mass="33433">MRGVDGRDQELARAFGTHRAHLVGVAYRLTGSRADAEDAVQDAWLRLSRLGDAELAEVRDLRGWLTTTVGRLCVDRLRSAQRRRERYVGQWLPEPLVTTLEGGEDDPLASVVRADGVRMAAMVVLDELTPEQRVAVVLHDAFGVPFDEVAATLGCAPATARQHAVRGRRTMAAADPPPRAALVEQREVLDRFLVALRSGDVVAVTSLLHPDVRFISDGGGRARTALRVVVGAEKVARLFLGLLRRHGTLPVTAGRAVLVNGDLGMMLAAGSGWGGRDEPGGRVTSFAIRDGLVLGVYEVVNPEKLVALPR</sequence>
<dbReference type="InterPro" id="IPR032710">
    <property type="entry name" value="NTF2-like_dom_sf"/>
</dbReference>
<dbReference type="Pfam" id="PF08281">
    <property type="entry name" value="Sigma70_r4_2"/>
    <property type="match status" value="1"/>
</dbReference>
<dbReference type="Gene3D" id="1.10.10.10">
    <property type="entry name" value="Winged helix-like DNA-binding domain superfamily/Winged helix DNA-binding domain"/>
    <property type="match status" value="1"/>
</dbReference>
<evidence type="ECO:0000313" key="8">
    <source>
        <dbReference type="EMBL" id="MCP2334105.1"/>
    </source>
</evidence>
<dbReference type="InterPro" id="IPR036388">
    <property type="entry name" value="WH-like_DNA-bd_sf"/>
</dbReference>
<dbReference type="Pfam" id="PF04542">
    <property type="entry name" value="Sigma70_r2"/>
    <property type="match status" value="1"/>
</dbReference>
<dbReference type="SUPFAM" id="SSF88946">
    <property type="entry name" value="Sigma2 domain of RNA polymerase sigma factors"/>
    <property type="match status" value="1"/>
</dbReference>
<dbReference type="SUPFAM" id="SSF88659">
    <property type="entry name" value="Sigma3 and sigma4 domains of RNA polymerase sigma factors"/>
    <property type="match status" value="1"/>
</dbReference>
<evidence type="ECO:0000256" key="5">
    <source>
        <dbReference type="ARBA" id="ARBA00023163"/>
    </source>
</evidence>
<keyword evidence="4" id="KW-0731">Sigma factor</keyword>
<comment type="caution">
    <text evidence="8">The sequence shown here is derived from an EMBL/GenBank/DDBJ whole genome shotgun (WGS) entry which is preliminary data.</text>
</comment>
<dbReference type="NCBIfam" id="NF007214">
    <property type="entry name" value="PRK09636.1"/>
    <property type="match status" value="1"/>
</dbReference>
<comment type="subunit">
    <text evidence="2">Interacts transiently with the RNA polymerase catalytic core formed by RpoA, RpoB, RpoC and RpoZ (2 alpha, 1 beta, 1 beta' and 1 omega subunit) to form the RNA polymerase holoenzyme that can initiate transcription.</text>
</comment>
<evidence type="ECO:0000259" key="7">
    <source>
        <dbReference type="Pfam" id="PF08281"/>
    </source>
</evidence>
<dbReference type="InterPro" id="IPR013249">
    <property type="entry name" value="RNA_pol_sigma70_r4_t2"/>
</dbReference>
<evidence type="ECO:0000259" key="6">
    <source>
        <dbReference type="Pfam" id="PF04542"/>
    </source>
</evidence>
<proteinExistence type="inferred from homology"/>
<dbReference type="PANTHER" id="PTHR30173">
    <property type="entry name" value="SIGMA 19 FACTOR"/>
    <property type="match status" value="1"/>
</dbReference>
<dbReference type="PANTHER" id="PTHR30173:SF43">
    <property type="entry name" value="ECF RNA POLYMERASE SIGMA FACTOR SIGI-RELATED"/>
    <property type="match status" value="1"/>
</dbReference>
<dbReference type="Gene3D" id="1.10.1740.10">
    <property type="match status" value="1"/>
</dbReference>
<dbReference type="SUPFAM" id="SSF54427">
    <property type="entry name" value="NTF2-like"/>
    <property type="match status" value="1"/>
</dbReference>
<protein>
    <submittedName>
        <fullName evidence="8">RNA polymerase sigma-70 factor, ECF subfamily</fullName>
    </submittedName>
</protein>
<evidence type="ECO:0000256" key="1">
    <source>
        <dbReference type="ARBA" id="ARBA00010641"/>
    </source>
</evidence>
<dbReference type="InterPro" id="IPR013324">
    <property type="entry name" value="RNA_pol_sigma_r3/r4-like"/>
</dbReference>
<dbReference type="InterPro" id="IPR007627">
    <property type="entry name" value="RNA_pol_sigma70_r2"/>
</dbReference>
<keyword evidence="9" id="KW-1185">Reference proteome</keyword>
<feature type="domain" description="RNA polymerase sigma factor 70 region 4 type 2" evidence="7">
    <location>
        <begin position="121"/>
        <end position="171"/>
    </location>
</feature>